<dbReference type="AlphaFoldDB" id="A0A5R8K907"/>
<organism evidence="2 3">
    <name type="scientific">Phragmitibacter flavus</name>
    <dbReference type="NCBI Taxonomy" id="2576071"/>
    <lineage>
        <taxon>Bacteria</taxon>
        <taxon>Pseudomonadati</taxon>
        <taxon>Verrucomicrobiota</taxon>
        <taxon>Verrucomicrobiia</taxon>
        <taxon>Verrucomicrobiales</taxon>
        <taxon>Verrucomicrobiaceae</taxon>
        <taxon>Phragmitibacter</taxon>
    </lineage>
</organism>
<evidence type="ECO:0000313" key="2">
    <source>
        <dbReference type="EMBL" id="TLD68771.1"/>
    </source>
</evidence>
<dbReference type="EMBL" id="VAUV01000019">
    <property type="protein sequence ID" value="TLD68771.1"/>
    <property type="molecule type" value="Genomic_DNA"/>
</dbReference>
<keyword evidence="1" id="KW-1133">Transmembrane helix</keyword>
<keyword evidence="1" id="KW-0472">Membrane</keyword>
<evidence type="ECO:0000313" key="3">
    <source>
        <dbReference type="Proteomes" id="UP000306196"/>
    </source>
</evidence>
<keyword evidence="1" id="KW-0812">Transmembrane</keyword>
<reference evidence="2 3" key="1">
    <citation type="submission" date="2019-05" db="EMBL/GenBank/DDBJ databases">
        <title>Verrucobacter flavum gen. nov., sp. nov. a new member of the family Verrucomicrobiaceae.</title>
        <authorList>
            <person name="Szuroczki S."/>
            <person name="Abbaszade G."/>
            <person name="Szabo A."/>
            <person name="Felfoldi T."/>
            <person name="Schumann P."/>
            <person name="Boka K."/>
            <person name="Keki Z."/>
            <person name="Toumi M."/>
            <person name="Toth E."/>
        </authorList>
    </citation>
    <scope>NUCLEOTIDE SEQUENCE [LARGE SCALE GENOMIC DNA]</scope>
    <source>
        <strain evidence="2 3">MG-N-17</strain>
    </source>
</reference>
<gene>
    <name evidence="2" type="ORF">FEM03_20775</name>
</gene>
<feature type="transmembrane region" description="Helical" evidence="1">
    <location>
        <begin position="179"/>
        <end position="200"/>
    </location>
</feature>
<feature type="transmembrane region" description="Helical" evidence="1">
    <location>
        <begin position="12"/>
        <end position="32"/>
    </location>
</feature>
<name>A0A5R8K907_9BACT</name>
<feature type="transmembrane region" description="Helical" evidence="1">
    <location>
        <begin position="150"/>
        <end position="172"/>
    </location>
</feature>
<proteinExistence type="predicted"/>
<sequence length="204" mass="22987">MKKQKKTSSRPCSVWMSIFITLIIGVFVLLGMHPLFEMVALAAPTKEVPVKLVDRDLVETWGASTRFYTSKQLSHRVTVEFEDGSTRQLACDKELFAAARGAGRNLAELKLKMSVFGDRPRALIMTTKSLVSVPMLGVEGKTKTTEYRLAWTNAALVIGLFFCWSIVGWFVWRLPCLEGFQWSVFVIGMAVIVVLSYRWWVGSV</sequence>
<accession>A0A5R8K907</accession>
<dbReference type="Proteomes" id="UP000306196">
    <property type="component" value="Unassembled WGS sequence"/>
</dbReference>
<evidence type="ECO:0000256" key="1">
    <source>
        <dbReference type="SAM" id="Phobius"/>
    </source>
</evidence>
<comment type="caution">
    <text evidence="2">The sequence shown here is derived from an EMBL/GenBank/DDBJ whole genome shotgun (WGS) entry which is preliminary data.</text>
</comment>
<dbReference type="RefSeq" id="WP_138088231.1">
    <property type="nucleotide sequence ID" value="NZ_VAUV01000019.1"/>
</dbReference>
<keyword evidence="3" id="KW-1185">Reference proteome</keyword>
<protein>
    <submittedName>
        <fullName evidence="2">Uncharacterized protein</fullName>
    </submittedName>
</protein>